<sequence length="318" mass="35899">MSAVTKAWLKGELMSALGFAEVDDIVSYITNSFHSREEASSYLIELLGIPAERAGHISGRLFLAESPAATFKTVDASPKQNNLDHHAAADMYLKSGKKSMNGASEMLNNAFIINCLRCGRIEHKGSRFCDFCDSELHYEADLNRPNKLVQQHMNMPVALDDEEAQPPRMLDAEQVAKSKAQRSSGESHIMAGFYFDKQQCVDDNITRNEQLPKDARQVVDCVLRKMCQNKRGSSGLKEHPEVFNGIQNALVVVDDFYNLCQTECRIKLHWLPVSKDAQVGVQRADVRCQRRLECYGGHFHTYQYPLVTLSRAFRPERP</sequence>
<reference evidence="1 2" key="1">
    <citation type="journal article" date="2021" name="Genome Biol.">
        <title>AFLAP: assembly-free linkage analysis pipeline using k-mers from genome sequencing data.</title>
        <authorList>
            <person name="Fletcher K."/>
            <person name="Zhang L."/>
            <person name="Gil J."/>
            <person name="Han R."/>
            <person name="Cavanaugh K."/>
            <person name="Michelmore R."/>
        </authorList>
    </citation>
    <scope>NUCLEOTIDE SEQUENCE [LARGE SCALE GENOMIC DNA]</scope>
    <source>
        <strain evidence="1 2">SF5</strain>
    </source>
</reference>
<dbReference type="EMBL" id="SHOA02000001">
    <property type="protein sequence ID" value="TDH73482.1"/>
    <property type="molecule type" value="Genomic_DNA"/>
</dbReference>
<protein>
    <submittedName>
        <fullName evidence="1">Uncharacterized protein</fullName>
    </submittedName>
</protein>
<dbReference type="RefSeq" id="XP_067822980.1">
    <property type="nucleotide sequence ID" value="XM_067966667.1"/>
</dbReference>
<evidence type="ECO:0000313" key="1">
    <source>
        <dbReference type="EMBL" id="TDH73482.1"/>
    </source>
</evidence>
<accession>A0A976NZQ7</accession>
<gene>
    <name evidence="1" type="ORF">CCR75_008617</name>
</gene>
<dbReference type="KEGG" id="blac:94352338"/>
<comment type="caution">
    <text evidence="1">The sequence shown here is derived from an EMBL/GenBank/DDBJ whole genome shotgun (WGS) entry which is preliminary data.</text>
</comment>
<keyword evidence="2" id="KW-1185">Reference proteome</keyword>
<name>A0A976NZQ7_BRELC</name>
<organism evidence="1 2">
    <name type="scientific">Bremia lactucae</name>
    <name type="common">Lettuce downy mildew</name>
    <dbReference type="NCBI Taxonomy" id="4779"/>
    <lineage>
        <taxon>Eukaryota</taxon>
        <taxon>Sar</taxon>
        <taxon>Stramenopiles</taxon>
        <taxon>Oomycota</taxon>
        <taxon>Peronosporomycetes</taxon>
        <taxon>Peronosporales</taxon>
        <taxon>Peronosporaceae</taxon>
        <taxon>Bremia</taxon>
    </lineage>
</organism>
<dbReference type="Proteomes" id="UP000294530">
    <property type="component" value="Unassembled WGS sequence"/>
</dbReference>
<proteinExistence type="predicted"/>
<dbReference type="GeneID" id="94352338"/>
<evidence type="ECO:0000313" key="2">
    <source>
        <dbReference type="Proteomes" id="UP000294530"/>
    </source>
</evidence>
<dbReference type="AlphaFoldDB" id="A0A976NZQ7"/>
<dbReference type="OrthoDB" id="338816at2759"/>